<organism evidence="2 3">
    <name type="scientific">Mortierella hygrophila</name>
    <dbReference type="NCBI Taxonomy" id="979708"/>
    <lineage>
        <taxon>Eukaryota</taxon>
        <taxon>Fungi</taxon>
        <taxon>Fungi incertae sedis</taxon>
        <taxon>Mucoromycota</taxon>
        <taxon>Mortierellomycotina</taxon>
        <taxon>Mortierellomycetes</taxon>
        <taxon>Mortierellales</taxon>
        <taxon>Mortierellaceae</taxon>
        <taxon>Mortierella</taxon>
    </lineage>
</organism>
<feature type="compositionally biased region" description="Low complexity" evidence="1">
    <location>
        <begin position="235"/>
        <end position="254"/>
    </location>
</feature>
<reference evidence="2" key="1">
    <citation type="journal article" date="2020" name="Fungal Divers.">
        <title>Resolving the Mortierellaceae phylogeny through synthesis of multi-gene phylogenetics and phylogenomics.</title>
        <authorList>
            <person name="Vandepol N."/>
            <person name="Liber J."/>
            <person name="Desiro A."/>
            <person name="Na H."/>
            <person name="Kennedy M."/>
            <person name="Barry K."/>
            <person name="Grigoriev I.V."/>
            <person name="Miller A.N."/>
            <person name="O'Donnell K."/>
            <person name="Stajich J.E."/>
            <person name="Bonito G."/>
        </authorList>
    </citation>
    <scope>NUCLEOTIDE SEQUENCE</scope>
    <source>
        <strain evidence="2">NRRL 2591</strain>
    </source>
</reference>
<comment type="caution">
    <text evidence="2">The sequence shown here is derived from an EMBL/GenBank/DDBJ whole genome shotgun (WGS) entry which is preliminary data.</text>
</comment>
<proteinExistence type="predicted"/>
<feature type="region of interest" description="Disordered" evidence="1">
    <location>
        <begin position="1"/>
        <end position="23"/>
    </location>
</feature>
<feature type="compositionally biased region" description="Low complexity" evidence="1">
    <location>
        <begin position="101"/>
        <end position="123"/>
    </location>
</feature>
<keyword evidence="3" id="KW-1185">Reference proteome</keyword>
<feature type="compositionally biased region" description="Polar residues" evidence="1">
    <location>
        <begin position="1"/>
        <end position="12"/>
    </location>
</feature>
<dbReference type="Proteomes" id="UP000723463">
    <property type="component" value="Unassembled WGS sequence"/>
</dbReference>
<protein>
    <submittedName>
        <fullName evidence="2">Uncharacterized protein</fullName>
    </submittedName>
</protein>
<feature type="compositionally biased region" description="Low complexity" evidence="1">
    <location>
        <begin position="13"/>
        <end position="23"/>
    </location>
</feature>
<sequence>MQSPASSIQSPRPQGWQAQQNQQPGAFEKELMASLHVLLNQLGEVERQGLVMFHKIEESFKHPYTQQEAITDTANLLIQLETLTTQSKTTGFGALTHLPTSQTVASTPTPSASAIPTTTTTPGPSGPGAGGTPKPMFLSPRMQNHIHNNQHNNTPNNAVGNNTGGTSVGAGNADTQMMSPTPVSVVGTPTGTGAGANVQGGVVVGSPSPFPTSDILMSATTPIADPNHPPPPPTTGTGTAAATPATPSAWSSNPSAALAQMLDSRQKDVQALSTEKRKMKTNFKVAAQMIKI</sequence>
<accession>A0A9P6FBN8</accession>
<evidence type="ECO:0000256" key="1">
    <source>
        <dbReference type="SAM" id="MobiDB-lite"/>
    </source>
</evidence>
<gene>
    <name evidence="2" type="ORF">EC957_008012</name>
</gene>
<evidence type="ECO:0000313" key="2">
    <source>
        <dbReference type="EMBL" id="KAF9547655.1"/>
    </source>
</evidence>
<feature type="compositionally biased region" description="Low complexity" evidence="1">
    <location>
        <begin position="145"/>
        <end position="161"/>
    </location>
</feature>
<dbReference type="EMBL" id="JAAAXW010000039">
    <property type="protein sequence ID" value="KAF9547655.1"/>
    <property type="molecule type" value="Genomic_DNA"/>
</dbReference>
<name>A0A9P6FBN8_9FUNG</name>
<feature type="region of interest" description="Disordered" evidence="1">
    <location>
        <begin position="101"/>
        <end position="172"/>
    </location>
</feature>
<evidence type="ECO:0000313" key="3">
    <source>
        <dbReference type="Proteomes" id="UP000723463"/>
    </source>
</evidence>
<dbReference type="AlphaFoldDB" id="A0A9P6FBN8"/>
<feature type="region of interest" description="Disordered" evidence="1">
    <location>
        <begin position="223"/>
        <end position="254"/>
    </location>
</feature>